<comment type="caution">
    <text evidence="6">The sequence shown here is derived from an EMBL/GenBank/DDBJ whole genome shotgun (WGS) entry which is preliminary data.</text>
</comment>
<dbReference type="Proteomes" id="UP001361239">
    <property type="component" value="Unassembled WGS sequence"/>
</dbReference>
<dbReference type="Pfam" id="PF02784">
    <property type="entry name" value="Orn_Arg_deC_N"/>
    <property type="match status" value="1"/>
</dbReference>
<evidence type="ECO:0000313" key="6">
    <source>
        <dbReference type="EMBL" id="MEJ5976846.1"/>
    </source>
</evidence>
<comment type="similarity">
    <text evidence="3">Belongs to the Orn/Lys/Arg decarboxylase class-II family.</text>
</comment>
<sequence>MATREELLAAAGALGTPLYVYDLDLIRARLERLRDAFGRHFGVSFAVKSNPNVALLKALAPLVDSFDVSAFAEAERAIAAGMEPERLTFCGPGKRPEEIRRAVRIGLGELVVESLHEARLADRFAGELGTRQTVLLRINPATSPRAFGVNMSGKPSQFGIDEEEMAAAIDALAVLPNLDLAGFHIYSGSNSLSHEGLAENFGILTDIFRRATAHWGQKPRKLVFGAGFGVPYLPTDAEIDLAALAAEVLPGIDALKAEPAFAETELELELGRWLVGPCGWLLSSIIGAKASRGTELRICDAGFNTHLAAYGMMGSVIRRNWRIANLSNPEGSIERYTVVGPLCTTIDTLATKLELPATSIGDVIAIENSGAYGLTSSPTRFISHPEPREALLDGGRLTEVSESLLNHWRLADN</sequence>
<dbReference type="InterPro" id="IPR029066">
    <property type="entry name" value="PLP-binding_barrel"/>
</dbReference>
<keyword evidence="7" id="KW-1185">Reference proteome</keyword>
<dbReference type="PANTHER" id="PTHR43727">
    <property type="entry name" value="DIAMINOPIMELATE DECARBOXYLASE"/>
    <property type="match status" value="1"/>
</dbReference>
<evidence type="ECO:0000259" key="5">
    <source>
        <dbReference type="Pfam" id="PF02784"/>
    </source>
</evidence>
<feature type="domain" description="Orn/DAP/Arg decarboxylase 2 N-terminal" evidence="5">
    <location>
        <begin position="24"/>
        <end position="275"/>
    </location>
</feature>
<accession>A0ABU8RV20</accession>
<evidence type="ECO:0000259" key="4">
    <source>
        <dbReference type="Pfam" id="PF00278"/>
    </source>
</evidence>
<dbReference type="PANTHER" id="PTHR43727:SF2">
    <property type="entry name" value="GROUP IV DECARBOXYLASE"/>
    <property type="match status" value="1"/>
</dbReference>
<dbReference type="PRINTS" id="PR01182">
    <property type="entry name" value="ORNDCRBXLASE"/>
</dbReference>
<evidence type="ECO:0000256" key="3">
    <source>
        <dbReference type="RuleBase" id="RU003737"/>
    </source>
</evidence>
<dbReference type="GO" id="GO:0008784">
    <property type="term" value="F:alanine racemase activity"/>
    <property type="evidence" value="ECO:0007669"/>
    <property type="project" value="UniProtKB-EC"/>
</dbReference>
<dbReference type="InterPro" id="IPR022643">
    <property type="entry name" value="De-COase2_C"/>
</dbReference>
<dbReference type="PRINTS" id="PR01179">
    <property type="entry name" value="ODADCRBXLASE"/>
</dbReference>
<dbReference type="SUPFAM" id="SSF51419">
    <property type="entry name" value="PLP-binding barrel"/>
    <property type="match status" value="1"/>
</dbReference>
<dbReference type="Gene3D" id="3.20.20.10">
    <property type="entry name" value="Alanine racemase"/>
    <property type="match status" value="1"/>
</dbReference>
<dbReference type="Pfam" id="PF00278">
    <property type="entry name" value="Orn_DAP_Arg_deC"/>
    <property type="match status" value="1"/>
</dbReference>
<comment type="cofactor">
    <cofactor evidence="1">
        <name>pyridoxal 5'-phosphate</name>
        <dbReference type="ChEBI" id="CHEBI:597326"/>
    </cofactor>
</comment>
<dbReference type="EMBL" id="JBBHJZ010000002">
    <property type="protein sequence ID" value="MEJ5976846.1"/>
    <property type="molecule type" value="Genomic_DNA"/>
</dbReference>
<gene>
    <name evidence="6" type="ORF">WG901_09390</name>
</gene>
<evidence type="ECO:0000313" key="7">
    <source>
        <dbReference type="Proteomes" id="UP001361239"/>
    </source>
</evidence>
<dbReference type="InterPro" id="IPR009006">
    <property type="entry name" value="Ala_racemase/Decarboxylase_C"/>
</dbReference>
<name>A0ABU8RV20_9SPHN</name>
<proteinExistence type="inferred from homology"/>
<keyword evidence="2" id="KW-0663">Pyridoxal phosphate</keyword>
<dbReference type="Gene3D" id="2.40.37.10">
    <property type="entry name" value="Lyase, Ornithine Decarboxylase, Chain A, domain 1"/>
    <property type="match status" value="1"/>
</dbReference>
<evidence type="ECO:0000256" key="1">
    <source>
        <dbReference type="ARBA" id="ARBA00001933"/>
    </source>
</evidence>
<reference evidence="6 7" key="1">
    <citation type="submission" date="2024-03" db="EMBL/GenBank/DDBJ databases">
        <authorList>
            <person name="Jo J.-H."/>
        </authorList>
    </citation>
    <scope>NUCLEOTIDE SEQUENCE [LARGE SCALE GENOMIC DNA]</scope>
    <source>
        <strain evidence="6 7">PS1R-30</strain>
    </source>
</reference>
<dbReference type="SUPFAM" id="SSF50621">
    <property type="entry name" value="Alanine racemase C-terminal domain-like"/>
    <property type="match status" value="1"/>
</dbReference>
<dbReference type="InterPro" id="IPR022644">
    <property type="entry name" value="De-COase2_N"/>
</dbReference>
<evidence type="ECO:0000256" key="2">
    <source>
        <dbReference type="ARBA" id="ARBA00022898"/>
    </source>
</evidence>
<dbReference type="InterPro" id="IPR000183">
    <property type="entry name" value="Orn/DAP/Arg_de-COase"/>
</dbReference>
<dbReference type="InterPro" id="IPR002433">
    <property type="entry name" value="Orn_de-COase"/>
</dbReference>
<organism evidence="6 7">
    <name type="scientific">Novosphingobium anseongense</name>
    <dbReference type="NCBI Taxonomy" id="3133436"/>
    <lineage>
        <taxon>Bacteria</taxon>
        <taxon>Pseudomonadati</taxon>
        <taxon>Pseudomonadota</taxon>
        <taxon>Alphaproteobacteria</taxon>
        <taxon>Sphingomonadales</taxon>
        <taxon>Sphingomonadaceae</taxon>
        <taxon>Novosphingobium</taxon>
    </lineage>
</organism>
<feature type="domain" description="Orn/DAP/Arg decarboxylase 2 C-terminal" evidence="4">
    <location>
        <begin position="18"/>
        <end position="370"/>
    </location>
</feature>
<keyword evidence="6" id="KW-0413">Isomerase</keyword>
<protein>
    <submittedName>
        <fullName evidence="6">Alanine racemase</fullName>
        <ecNumber evidence="6">5.1.1.1</ecNumber>
    </submittedName>
</protein>
<dbReference type="EC" id="5.1.1.1" evidence="6"/>
<dbReference type="RefSeq" id="WP_339586806.1">
    <property type="nucleotide sequence ID" value="NZ_JBBHJZ010000002.1"/>
</dbReference>